<evidence type="ECO:0000313" key="3">
    <source>
        <dbReference type="Proteomes" id="UP001589834"/>
    </source>
</evidence>
<keyword evidence="1" id="KW-0472">Membrane</keyword>
<feature type="transmembrane region" description="Helical" evidence="1">
    <location>
        <begin position="359"/>
        <end position="379"/>
    </location>
</feature>
<dbReference type="Proteomes" id="UP001589834">
    <property type="component" value="Unassembled WGS sequence"/>
</dbReference>
<feature type="transmembrane region" description="Helical" evidence="1">
    <location>
        <begin position="521"/>
        <end position="540"/>
    </location>
</feature>
<sequence length="1025" mass="109448">MSFTAWLQAHRLPVLVVSFVLTLAGLYAAASLPIGLFPLIDFPRIRVNVNAGSMPARQMLIDVTQPLEAAARAVPGAVSVTSTTSRGSAQIFVDFPWGSDMNRALLSLDSAFAQTLPNLPPGTSYDALQMSPNAVMPFISYALTSDQVPQSELRAVAQNQILPLLTGIPGVRRIGVLGGHTPEVQVVVAPQVLQQYGLTLPDVARALASSNTLQAVGRIEDNSLLYLAVGNDAFTSVDSVRSITLRTPKGAVIPLSQVATIQMGAVPEWLLVKTNGKPSVNFSVFQQGQANSLALAKEIDARLSTFMKTQPPSIHLDKWYDQTQLVRSSIAALEEAIAIGLVFAAGVLLWFLRNWRMTLVAMIVVPMSVLCAVLVLWLLGMTINIMTLGGVAAAIGLLIDDVIVMIEQIARRVAQPGVADPKAGVLDAAREFLAPMMGSSLATIVIFIPLAFLSGVTGSFFKFLSLTMAAALIISFLFTVFVVPLLARGLVDFSRWTDPGHGKETWSHCVHARALDRLFRWPWLIVAGFLLLAAAGYFGYQHVGTGFLPKMDEGGFVLDYRAAPSTSLAETDRELAQIEGILKANPHVASYSRRTGAGFGGDFVETYQGDFVVRLVDPGKRPDIWSVMDDVSGKITRLVPGVDFDTHQLMGDMIGDMLGRRQPVVIQLSAVNPDRLGSVAQKVADALAKAKGVQASSVDSGVVPAGDAIEIHVDPTAAALKGMTTAEVQAQVSGYLDGTVVTRYLGAHQDIGVRLKLAAPHDPIYRERLGDLPIQGANGAIFPLHSVATTTFVSGEPQLTRDNLQQIVAVTAQTNGSLDLGSTIAGVKTLLAEPGLIPPGVSYTLGGAYQQQQQAARGMLRVFVAAVVAEIVLLMFLYRSLLLPLIIMGTSLLSTGAVFVGLWLTHVELNITAMMGMVMIIGIATEMAIFLVSEYQTLRQTMEAREAVKAAALNRLRPILMSTLAMILALIPIGAAISGSGDQMLQPLAIAIIAGALVQLPLVLLVMPVLIGLTLRPKRAENSLE</sequence>
<dbReference type="EMBL" id="JBHLTN010000007">
    <property type="protein sequence ID" value="MFC0591921.1"/>
    <property type="molecule type" value="Genomic_DNA"/>
</dbReference>
<dbReference type="SUPFAM" id="SSF82693">
    <property type="entry name" value="Multidrug efflux transporter AcrB pore domain, PN1, PN2, PC1 and PC2 subdomains"/>
    <property type="match status" value="3"/>
</dbReference>
<proteinExistence type="predicted"/>
<dbReference type="PANTHER" id="PTHR32063:SF0">
    <property type="entry name" value="SWARMING MOTILITY PROTEIN SWRC"/>
    <property type="match status" value="1"/>
</dbReference>
<gene>
    <name evidence="2" type="ORF">ACFFGG_05060</name>
</gene>
<dbReference type="InterPro" id="IPR001036">
    <property type="entry name" value="Acrflvin-R"/>
</dbReference>
<comment type="caution">
    <text evidence="2">The sequence shown here is derived from an EMBL/GenBank/DDBJ whole genome shotgun (WGS) entry which is preliminary data.</text>
</comment>
<keyword evidence="1" id="KW-1133">Transmembrane helix</keyword>
<feature type="transmembrane region" description="Helical" evidence="1">
    <location>
        <begin position="959"/>
        <end position="977"/>
    </location>
</feature>
<reference evidence="2 3" key="1">
    <citation type="submission" date="2024-09" db="EMBL/GenBank/DDBJ databases">
        <authorList>
            <person name="Sun Q."/>
            <person name="Mori K."/>
        </authorList>
    </citation>
    <scope>NUCLEOTIDE SEQUENCE [LARGE SCALE GENOMIC DNA]</scope>
    <source>
        <strain evidence="2 3">NCAIM B.02336</strain>
    </source>
</reference>
<feature type="transmembrane region" description="Helical" evidence="1">
    <location>
        <begin position="432"/>
        <end position="452"/>
    </location>
</feature>
<dbReference type="SUPFAM" id="SSF82866">
    <property type="entry name" value="Multidrug efflux transporter AcrB transmembrane domain"/>
    <property type="match status" value="2"/>
</dbReference>
<dbReference type="PANTHER" id="PTHR32063">
    <property type="match status" value="1"/>
</dbReference>
<feature type="transmembrane region" description="Helical" evidence="1">
    <location>
        <begin position="911"/>
        <end position="932"/>
    </location>
</feature>
<organism evidence="2 3">
    <name type="scientific">Ottowia pentelensis</name>
    <dbReference type="NCBI Taxonomy" id="511108"/>
    <lineage>
        <taxon>Bacteria</taxon>
        <taxon>Pseudomonadati</taxon>
        <taxon>Pseudomonadota</taxon>
        <taxon>Betaproteobacteria</taxon>
        <taxon>Burkholderiales</taxon>
        <taxon>Comamonadaceae</taxon>
        <taxon>Ottowia</taxon>
    </lineage>
</organism>
<dbReference type="Gene3D" id="3.30.70.1440">
    <property type="entry name" value="Multidrug efflux transporter AcrB pore domain"/>
    <property type="match status" value="1"/>
</dbReference>
<dbReference type="SUPFAM" id="SSF82714">
    <property type="entry name" value="Multidrug efflux transporter AcrB TolC docking domain, DN and DC subdomains"/>
    <property type="match status" value="2"/>
</dbReference>
<evidence type="ECO:0000256" key="1">
    <source>
        <dbReference type="SAM" id="Phobius"/>
    </source>
</evidence>
<dbReference type="Gene3D" id="3.30.70.1320">
    <property type="entry name" value="Multidrug efflux transporter AcrB pore domain like"/>
    <property type="match status" value="1"/>
</dbReference>
<feature type="transmembrane region" description="Helical" evidence="1">
    <location>
        <begin position="989"/>
        <end position="1015"/>
    </location>
</feature>
<keyword evidence="3" id="KW-1185">Reference proteome</keyword>
<dbReference type="Gene3D" id="1.20.1640.10">
    <property type="entry name" value="Multidrug efflux transporter AcrB transmembrane domain"/>
    <property type="match status" value="2"/>
</dbReference>
<dbReference type="Pfam" id="PF00873">
    <property type="entry name" value="ACR_tran"/>
    <property type="match status" value="1"/>
</dbReference>
<feature type="transmembrane region" description="Helical" evidence="1">
    <location>
        <begin position="385"/>
        <end position="406"/>
    </location>
</feature>
<dbReference type="InterPro" id="IPR027463">
    <property type="entry name" value="AcrB_DN_DC_subdom"/>
</dbReference>
<feature type="transmembrane region" description="Helical" evidence="1">
    <location>
        <begin position="464"/>
        <end position="487"/>
    </location>
</feature>
<name>A0ABV6PQ09_9BURK</name>
<evidence type="ECO:0000313" key="2">
    <source>
        <dbReference type="EMBL" id="MFC0591921.1"/>
    </source>
</evidence>
<accession>A0ABV6PQ09</accession>
<dbReference type="Gene3D" id="3.30.70.1430">
    <property type="entry name" value="Multidrug efflux transporter AcrB pore domain"/>
    <property type="match status" value="2"/>
</dbReference>
<dbReference type="RefSeq" id="WP_377480562.1">
    <property type="nucleotide sequence ID" value="NZ_JBHLTN010000007.1"/>
</dbReference>
<feature type="transmembrane region" description="Helical" evidence="1">
    <location>
        <begin position="330"/>
        <end position="352"/>
    </location>
</feature>
<feature type="transmembrane region" description="Helical" evidence="1">
    <location>
        <begin position="858"/>
        <end position="878"/>
    </location>
</feature>
<feature type="transmembrane region" description="Helical" evidence="1">
    <location>
        <begin position="885"/>
        <end position="905"/>
    </location>
</feature>
<keyword evidence="1" id="KW-0812">Transmembrane</keyword>
<dbReference type="PRINTS" id="PR00702">
    <property type="entry name" value="ACRIFLAVINRP"/>
</dbReference>
<protein>
    <submittedName>
        <fullName evidence="2">Efflux RND transporter permease subunit</fullName>
    </submittedName>
</protein>
<dbReference type="Gene3D" id="3.30.2090.10">
    <property type="entry name" value="Multidrug efflux transporter AcrB TolC docking domain, DN and DC subdomains"/>
    <property type="match status" value="2"/>
</dbReference>